<keyword evidence="2" id="KW-1133">Transmembrane helix</keyword>
<keyword evidence="2" id="KW-0812">Transmembrane</keyword>
<dbReference type="STRING" id="1783515.A4E84_35490"/>
<dbReference type="RefSeq" id="WP_062930478.1">
    <property type="nucleotide sequence ID" value="NZ_CP015098.1"/>
</dbReference>
<evidence type="ECO:0000313" key="3">
    <source>
        <dbReference type="EMBL" id="AMW14335.1"/>
    </source>
</evidence>
<dbReference type="AlphaFoldDB" id="A0A143CBK9"/>
<sequence length="179" mass="19943">MNPSMDDRSVLAEMERRLSQEDPELVGLMDALNHQFPDAQADRDALEDVDAHDEAEPHETDDLRLDWRWKAIMVFAVVLVAGLILTAVFNRSASADDNHGPLNSRAPAVAVNPHGRRLPGPGEHPGSTDRGVPRGRLRRRRRARRRPAETPSEPLPYGRTWQPAAAHRLAASLPPAQRK</sequence>
<feature type="region of interest" description="Disordered" evidence="1">
    <location>
        <begin position="94"/>
        <end position="179"/>
    </location>
</feature>
<dbReference type="Proteomes" id="UP000076096">
    <property type="component" value="Chromosome"/>
</dbReference>
<evidence type="ECO:0008006" key="5">
    <source>
        <dbReference type="Google" id="ProtNLM"/>
    </source>
</evidence>
<feature type="transmembrane region" description="Helical" evidence="2">
    <location>
        <begin position="71"/>
        <end position="89"/>
    </location>
</feature>
<reference evidence="4" key="1">
    <citation type="submission" date="2016-04" db="EMBL/GenBank/DDBJ databases">
        <authorList>
            <person name="Zhang B."/>
        </authorList>
    </citation>
    <scope>NUCLEOTIDE SEQUENCE [LARGE SCALE GENOMIC DNA]</scope>
    <source>
        <strain evidence="4">S10</strain>
    </source>
</reference>
<name>A0A143CBK9_9ACTN</name>
<proteinExistence type="predicted"/>
<gene>
    <name evidence="3" type="ORF">A4E84_35490</name>
</gene>
<protein>
    <recommendedName>
        <fullName evidence="5">DUF3040 domain-containing protein</fullName>
    </recommendedName>
</protein>
<evidence type="ECO:0000256" key="2">
    <source>
        <dbReference type="SAM" id="Phobius"/>
    </source>
</evidence>
<organism evidence="3 4">
    <name type="scientific">Streptomyces qaidamensis</name>
    <dbReference type="NCBI Taxonomy" id="1783515"/>
    <lineage>
        <taxon>Bacteria</taxon>
        <taxon>Bacillati</taxon>
        <taxon>Actinomycetota</taxon>
        <taxon>Actinomycetes</taxon>
        <taxon>Kitasatosporales</taxon>
        <taxon>Streptomycetaceae</taxon>
        <taxon>Streptomyces</taxon>
        <taxon>Streptomyces aurantiacus group</taxon>
    </lineage>
</organism>
<dbReference type="KEGG" id="stsi:A4E84_35490"/>
<dbReference type="EMBL" id="CP015098">
    <property type="protein sequence ID" value="AMW14335.1"/>
    <property type="molecule type" value="Genomic_DNA"/>
</dbReference>
<accession>A0A143CBK9</accession>
<feature type="compositionally biased region" description="Basic residues" evidence="1">
    <location>
        <begin position="133"/>
        <end position="145"/>
    </location>
</feature>
<keyword evidence="4" id="KW-1185">Reference proteome</keyword>
<keyword evidence="2" id="KW-0472">Membrane</keyword>
<evidence type="ECO:0000256" key="1">
    <source>
        <dbReference type="SAM" id="MobiDB-lite"/>
    </source>
</evidence>
<evidence type="ECO:0000313" key="4">
    <source>
        <dbReference type="Proteomes" id="UP000076096"/>
    </source>
</evidence>